<evidence type="ECO:0000256" key="14">
    <source>
        <dbReference type="ARBA" id="ARBA00080236"/>
    </source>
</evidence>
<keyword evidence="10" id="KW-0804">Transcription</keyword>
<evidence type="ECO:0000256" key="10">
    <source>
        <dbReference type="ARBA" id="ARBA00023163"/>
    </source>
</evidence>
<evidence type="ECO:0000256" key="13">
    <source>
        <dbReference type="ARBA" id="ARBA00073687"/>
    </source>
</evidence>
<comment type="function">
    <text evidence="12">May be involved in the endocytic machinery.</text>
</comment>
<feature type="compositionally biased region" description="Acidic residues" evidence="15">
    <location>
        <begin position="1082"/>
        <end position="1092"/>
    </location>
</feature>
<feature type="region of interest" description="Disordered" evidence="15">
    <location>
        <begin position="1081"/>
        <end position="1134"/>
    </location>
</feature>
<dbReference type="STRING" id="128390.A0A091WR35"/>
<feature type="non-terminal residue" evidence="18">
    <location>
        <position position="1181"/>
    </location>
</feature>
<dbReference type="PANTHER" id="PTHR10529">
    <property type="entry name" value="AP COMPLEX SUBUNIT MU"/>
    <property type="match status" value="1"/>
</dbReference>
<dbReference type="SUPFAM" id="SSF50784">
    <property type="entry name" value="Transcription factor IIA (TFIIA), beta-barrel domain"/>
    <property type="match status" value="1"/>
</dbReference>
<keyword evidence="8" id="KW-0805">Transcription regulation</keyword>
<dbReference type="CDD" id="cd09262">
    <property type="entry name" value="AP_stonin-1_MHD"/>
    <property type="match status" value="1"/>
</dbReference>
<accession>A0A091WR35</accession>
<dbReference type="eggNOG" id="KOG2677">
    <property type="taxonomic scope" value="Eukaryota"/>
</dbReference>
<evidence type="ECO:0000313" key="19">
    <source>
        <dbReference type="Proteomes" id="UP000053283"/>
    </source>
</evidence>
<evidence type="ECO:0000256" key="4">
    <source>
        <dbReference type="ARBA" id="ARBA00005579"/>
    </source>
</evidence>
<gene>
    <name evidence="18" type="ORF">Y956_15559</name>
</gene>
<keyword evidence="6" id="KW-0963">Cytoplasm</keyword>
<dbReference type="Gene3D" id="1.10.287.100">
    <property type="match status" value="1"/>
</dbReference>
<dbReference type="PROSITE" id="PS51070">
    <property type="entry name" value="SHD"/>
    <property type="match status" value="1"/>
</dbReference>
<evidence type="ECO:0000256" key="11">
    <source>
        <dbReference type="ARBA" id="ARBA00023242"/>
    </source>
</evidence>
<dbReference type="FunFam" id="2.60.40.1170:FF:000017">
    <property type="entry name" value="stonin-1 isoform X2"/>
    <property type="match status" value="1"/>
</dbReference>
<evidence type="ECO:0000256" key="2">
    <source>
        <dbReference type="ARBA" id="ARBA00004370"/>
    </source>
</evidence>
<organism evidence="18 19">
    <name type="scientific">Nipponia nippon</name>
    <name type="common">Crested ibis</name>
    <name type="synonym">Ibis nippon</name>
    <dbReference type="NCBI Taxonomy" id="128390"/>
    <lineage>
        <taxon>Eukaryota</taxon>
        <taxon>Metazoa</taxon>
        <taxon>Chordata</taxon>
        <taxon>Craniata</taxon>
        <taxon>Vertebrata</taxon>
        <taxon>Euteleostomi</taxon>
        <taxon>Archelosauria</taxon>
        <taxon>Archosauria</taxon>
        <taxon>Dinosauria</taxon>
        <taxon>Saurischia</taxon>
        <taxon>Theropoda</taxon>
        <taxon>Coelurosauria</taxon>
        <taxon>Aves</taxon>
        <taxon>Neognathae</taxon>
        <taxon>Neoaves</taxon>
        <taxon>Aequornithes</taxon>
        <taxon>Pelecaniformes</taxon>
        <taxon>Threskiornithidae</taxon>
        <taxon>Nipponia</taxon>
    </lineage>
</organism>
<dbReference type="Pfam" id="PF00928">
    <property type="entry name" value="Adap_comp_sub"/>
    <property type="match status" value="1"/>
</dbReference>
<evidence type="ECO:0000313" key="18">
    <source>
        <dbReference type="EMBL" id="KFR03951.1"/>
    </source>
</evidence>
<dbReference type="Proteomes" id="UP000053283">
    <property type="component" value="Unassembled WGS sequence"/>
</dbReference>
<dbReference type="InterPro" id="IPR004855">
    <property type="entry name" value="TFIIA_asu/bsu"/>
</dbReference>
<dbReference type="EMBL" id="KL411166">
    <property type="protein sequence ID" value="KFR03951.1"/>
    <property type="molecule type" value="Genomic_DNA"/>
</dbReference>
<evidence type="ECO:0000256" key="6">
    <source>
        <dbReference type="ARBA" id="ARBA00022490"/>
    </source>
</evidence>
<dbReference type="GO" id="GO:0005737">
    <property type="term" value="C:cytoplasm"/>
    <property type="evidence" value="ECO:0007669"/>
    <property type="project" value="UniProtKB-SubCell"/>
</dbReference>
<dbReference type="Gene3D" id="2.60.40.1170">
    <property type="entry name" value="Mu homology domain, subdomain B"/>
    <property type="match status" value="2"/>
</dbReference>
<feature type="compositionally biased region" description="Acidic residues" evidence="15">
    <location>
        <begin position="1105"/>
        <end position="1134"/>
    </location>
</feature>
<evidence type="ECO:0000259" key="16">
    <source>
        <dbReference type="PROSITE" id="PS51070"/>
    </source>
</evidence>
<dbReference type="AlphaFoldDB" id="A0A091WR35"/>
<name>A0A091WR35_NIPNI</name>
<evidence type="ECO:0000256" key="7">
    <source>
        <dbReference type="ARBA" id="ARBA00022583"/>
    </source>
</evidence>
<dbReference type="FunFam" id="2.30.18.10:FF:000002">
    <property type="entry name" value="Transcription initiation factor IIA subunit 1"/>
    <property type="match status" value="1"/>
</dbReference>
<dbReference type="InterPro" id="IPR050431">
    <property type="entry name" value="Adaptor_comp_med_subunit"/>
</dbReference>
<comment type="similarity">
    <text evidence="5">Belongs to the TFIIA subunit 1 family.</text>
</comment>
<dbReference type="FunFam" id="1.10.287.100:FF:000001">
    <property type="entry name" value="Transcription initiation factor IIA subunit"/>
    <property type="match status" value="1"/>
</dbReference>
<feature type="domain" description="SHD" evidence="16">
    <location>
        <begin position="263"/>
        <end position="396"/>
    </location>
</feature>
<dbReference type="SUPFAM" id="SSF49447">
    <property type="entry name" value="Second domain of Mu2 adaptin subunit (ap50) of ap2 adaptor"/>
    <property type="match status" value="1"/>
</dbReference>
<reference evidence="18 19" key="1">
    <citation type="submission" date="2014-04" db="EMBL/GenBank/DDBJ databases">
        <title>Genome evolution of avian class.</title>
        <authorList>
            <person name="Zhang G."/>
            <person name="Li C."/>
        </authorList>
    </citation>
    <scope>NUCLEOTIDE SEQUENCE [LARGE SCALE GENOMIC DNA]</scope>
    <source>
        <strain evidence="18">BGI_Y956</strain>
    </source>
</reference>
<comment type="similarity">
    <text evidence="4">Belongs to the Stoned B family.</text>
</comment>
<keyword evidence="11" id="KW-0539">Nucleus</keyword>
<proteinExistence type="inferred from homology"/>
<dbReference type="Pfam" id="PF03153">
    <property type="entry name" value="TFIIA"/>
    <property type="match status" value="1"/>
</dbReference>
<feature type="domain" description="MHD" evidence="17">
    <location>
        <begin position="400"/>
        <end position="708"/>
    </location>
</feature>
<evidence type="ECO:0000256" key="15">
    <source>
        <dbReference type="SAM" id="MobiDB-lite"/>
    </source>
</evidence>
<dbReference type="CDD" id="cd07976">
    <property type="entry name" value="TFIIA_alpha_beta_like"/>
    <property type="match status" value="2"/>
</dbReference>
<dbReference type="PROSITE" id="PS51072">
    <property type="entry name" value="MHD"/>
    <property type="match status" value="1"/>
</dbReference>
<dbReference type="SUPFAM" id="SSF47396">
    <property type="entry name" value="Transcription factor IIA (TFIIA), alpha-helical domain"/>
    <property type="match status" value="1"/>
</dbReference>
<dbReference type="GO" id="GO:0006367">
    <property type="term" value="P:transcription initiation at RNA polymerase II promoter"/>
    <property type="evidence" value="ECO:0007669"/>
    <property type="project" value="InterPro"/>
</dbReference>
<sequence length="1181" mass="131574">LFQSPQKSVDNQSSCKANGLKLNLSSVHEASSRSSSTGSTPLSSPVVDFYLSPGPPSNSPLTTPTRDYPGSPCIPKPGIHILYPIPEWPSNVNLLPSPGICSSLISQKPSSLPLNTSPNDHPVKTLVSKSSDEGSPTPPGNCDDLGELSSAPGRFPYFQSDCAFSSPFWKEGCSLSTSPANVSTHRKDKALNRSICHPKDKETCHDQKSLNQGSFSYICERLEHLQADSCDAAGSPPVSSAHAWHKLSPAVPRSLFRTRKVDGWPFMLRIPEKKNMMSSRQWGPIYLSVLAGGVLQMYYEKGLEKPFREFQLQPHCKLSEPKLESYNVSGKIHTVKIECVSYTEKRRYHPKVEVIHEPEVEQMLKLGTTDYNDFTDFLVTVEEELMKLPTVSRQKRNYEEQEMTLEIVDNFWGKVTKAEGKLVESAVITHVYCLCFVNGSTDCFLTLNDLELQKRDERYFEKQEENKKWIDILDCHFHNCVKAQEFEQSRIIKFTPPDACRLEVMRFRTRYNGQDLPFSVKAAVVVQGAYVELQAFINMSSTAPIPTRLPSVKYCENVMIRFPVPTQWIKALWTMNLQRQKSLKAKMNRRACLGALHEVESDPVIQVSVGTAKYESAYRAVVWKIDRLPDKNSSSDHPHSLSYKLELGSDQEIPSDWYPFATVQFVIHDTCASGTEVKSLGIESDVQPQKHVVQKAFYNCQPKLYKSIIEDVIEGVRELFAEEGLEEQVLKDLKQLWETKVMQSKATEGFFRHSHHSPQFTLQLPHNFHRVLQASAASLVIPAGRGFQHFTAADLVSGATLTLPSGIAYPIHVPAGVTLQTSSGHLYKVNVPVMVTQASGDASILHHPVQQLFQPLGQPSVLQANIASVAQVNAPSAQAAAETLQPQETAVQQTMAFQPNVMEKTHLENSANTTVVPQASVSQQQLATNAVLNQHADSTEKSQHSNLHTAVFTPESSEVFSPAKSLANNSSSVLLDVEGQLDVEPQESVQQQVSDDIIDLIIMGKSLDDNAVLKDQDSIAASDKHMESNLRSEKDICSDIEGIIQLDGTGDVSPKEEIPHKKDREENEFIGIIESEDLKVLEDEEEDDEECESISNTESSSSGGDNEEPQIDIVEEDPLNSGDDVSEQDTPDLFDTDNVIVCQYDKIHRSKNKWKFYLKDGVMSFEGKDHVFAKAIGDAEW</sequence>
<feature type="non-terminal residue" evidence="18">
    <location>
        <position position="1"/>
    </location>
</feature>
<feature type="region of interest" description="Disordered" evidence="15">
    <location>
        <begin position="1047"/>
        <end position="1067"/>
    </location>
</feature>
<evidence type="ECO:0000256" key="5">
    <source>
        <dbReference type="ARBA" id="ARBA00010059"/>
    </source>
</evidence>
<dbReference type="InterPro" id="IPR009088">
    <property type="entry name" value="TFIIA_b-brl"/>
</dbReference>
<dbReference type="InterPro" id="IPR012320">
    <property type="entry name" value="SHD_dom"/>
</dbReference>
<evidence type="ECO:0000256" key="3">
    <source>
        <dbReference type="ARBA" id="ARBA00004496"/>
    </source>
</evidence>
<protein>
    <recommendedName>
        <fullName evidence="13">Stonin-1</fullName>
    </recommendedName>
    <alternativeName>
        <fullName evidence="14">Stoned B-like factor</fullName>
    </alternativeName>
</protein>
<feature type="compositionally biased region" description="Basic and acidic residues" evidence="15">
    <location>
        <begin position="1053"/>
        <end position="1067"/>
    </location>
</feature>
<keyword evidence="7" id="KW-0254">Endocytosis</keyword>
<dbReference type="GO" id="GO:0005672">
    <property type="term" value="C:transcription factor TFIIA complex"/>
    <property type="evidence" value="ECO:0007669"/>
    <property type="project" value="InterPro"/>
</dbReference>
<evidence type="ECO:0000256" key="9">
    <source>
        <dbReference type="ARBA" id="ARBA00023136"/>
    </source>
</evidence>
<feature type="compositionally biased region" description="Low complexity" evidence="15">
    <location>
        <begin position="1093"/>
        <end position="1104"/>
    </location>
</feature>
<dbReference type="InterPro" id="IPR036168">
    <property type="entry name" value="AP2_Mu_C_sf"/>
</dbReference>
<evidence type="ECO:0000256" key="1">
    <source>
        <dbReference type="ARBA" id="ARBA00004123"/>
    </source>
</evidence>
<feature type="region of interest" description="Disordered" evidence="15">
    <location>
        <begin position="26"/>
        <end position="70"/>
    </location>
</feature>
<dbReference type="GO" id="GO:0006897">
    <property type="term" value="P:endocytosis"/>
    <property type="evidence" value="ECO:0007669"/>
    <property type="project" value="UniProtKB-KW"/>
</dbReference>
<evidence type="ECO:0000256" key="12">
    <source>
        <dbReference type="ARBA" id="ARBA00059680"/>
    </source>
</evidence>
<dbReference type="Gene3D" id="2.30.18.10">
    <property type="entry name" value="Transcription factor IIA (TFIIA), beta-barrel domain"/>
    <property type="match status" value="1"/>
</dbReference>
<comment type="subcellular location">
    <subcellularLocation>
        <location evidence="3">Cytoplasm</location>
    </subcellularLocation>
    <subcellularLocation>
        <location evidence="2">Membrane</location>
    </subcellularLocation>
    <subcellularLocation>
        <location evidence="1">Nucleus</location>
    </subcellularLocation>
</comment>
<dbReference type="SMART" id="SM01371">
    <property type="entry name" value="TFIIA"/>
    <property type="match status" value="1"/>
</dbReference>
<evidence type="ECO:0000259" key="17">
    <source>
        <dbReference type="PROSITE" id="PS51072"/>
    </source>
</evidence>
<feature type="compositionally biased region" description="Low complexity" evidence="15">
    <location>
        <begin position="26"/>
        <end position="45"/>
    </location>
</feature>
<keyword evidence="9" id="KW-0472">Membrane</keyword>
<evidence type="ECO:0000256" key="8">
    <source>
        <dbReference type="ARBA" id="ARBA00023015"/>
    </source>
</evidence>
<dbReference type="GO" id="GO:0016020">
    <property type="term" value="C:membrane"/>
    <property type="evidence" value="ECO:0007669"/>
    <property type="project" value="UniProtKB-SubCell"/>
</dbReference>
<keyword evidence="19" id="KW-1185">Reference proteome</keyword>
<feature type="region of interest" description="Disordered" evidence="15">
    <location>
        <begin position="111"/>
        <end position="146"/>
    </location>
</feature>
<dbReference type="InterPro" id="IPR028565">
    <property type="entry name" value="MHD"/>
</dbReference>